<feature type="region of interest" description="Disordered" evidence="1">
    <location>
        <begin position="609"/>
        <end position="643"/>
    </location>
</feature>
<keyword evidence="3" id="KW-1185">Reference proteome</keyword>
<dbReference type="Proteomes" id="UP000319663">
    <property type="component" value="Unassembled WGS sequence"/>
</dbReference>
<gene>
    <name evidence="2" type="ORF">MPDQ_000664</name>
</gene>
<feature type="compositionally biased region" description="Low complexity" evidence="1">
    <location>
        <begin position="622"/>
        <end position="637"/>
    </location>
</feature>
<dbReference type="AlphaFoldDB" id="A0A507QPC4"/>
<evidence type="ECO:0000256" key="1">
    <source>
        <dbReference type="SAM" id="MobiDB-lite"/>
    </source>
</evidence>
<feature type="region of interest" description="Disordered" evidence="1">
    <location>
        <begin position="1"/>
        <end position="24"/>
    </location>
</feature>
<feature type="compositionally biased region" description="Polar residues" evidence="1">
    <location>
        <begin position="9"/>
        <end position="24"/>
    </location>
</feature>
<feature type="compositionally biased region" description="Polar residues" evidence="1">
    <location>
        <begin position="509"/>
        <end position="526"/>
    </location>
</feature>
<protein>
    <submittedName>
        <fullName evidence="2">Uncharacterized protein</fullName>
    </submittedName>
</protein>
<accession>A0A507QPC4</accession>
<feature type="region of interest" description="Disordered" evidence="1">
    <location>
        <begin position="476"/>
        <end position="591"/>
    </location>
</feature>
<dbReference type="EMBL" id="VIFY01000113">
    <property type="protein sequence ID" value="TQB70306.1"/>
    <property type="molecule type" value="Genomic_DNA"/>
</dbReference>
<feature type="region of interest" description="Disordered" evidence="1">
    <location>
        <begin position="174"/>
        <end position="205"/>
    </location>
</feature>
<evidence type="ECO:0000313" key="2">
    <source>
        <dbReference type="EMBL" id="TQB70306.1"/>
    </source>
</evidence>
<feature type="compositionally biased region" description="Low complexity" evidence="1">
    <location>
        <begin position="476"/>
        <end position="487"/>
    </location>
</feature>
<feature type="compositionally biased region" description="Polar residues" evidence="1">
    <location>
        <begin position="573"/>
        <end position="586"/>
    </location>
</feature>
<proteinExistence type="predicted"/>
<comment type="caution">
    <text evidence="2">The sequence shown here is derived from an EMBL/GenBank/DDBJ whole genome shotgun (WGS) entry which is preliminary data.</text>
</comment>
<sequence>MEGNLPEGISTSFQPCPTASQPDSLQELPAHESLSAFQWNFPFLNINDLGLTLSPGSQLYQSNDATQASSPGEERDPYSDAVLASIIAGNVDTEYSLHEAQALSKPGDLSSLPSSGLDDMADIFSGSFFDPELASQNLGATSTSRKRVGGDAFSGDLEFWSPPEKRQAVDLYPTDNAVPSVDTPSLSPGNSSDHPGSDQPDISLHTPADVERSQTPDSLFDCADPLFDGLDFSEPPKCRPTHSHGGYSLETETSGEDQVHDPPAPGSALDCPADNAGVVTLDAVPSHLSTVASSLPSASDAVKQRFSLNDQDTKANTCREILRRVDPEPEYLSPYPKYAGPLGYLPSTPAIHIKYSEVADTTINNRLKDLRTRLRKTAYERNQYKKTWLRWTTVDPITGKSKEKLLQEQNGMLKRTASHHKKKRAELQEEVDHWRTKHDEVARHYSNIAAHYDALREAYNGVQCRLNGILAAVQGHVPQQPGPQHAPNTMPPRTSSQPQAPAVPRRPSQDQVPTATNSNRVSSPISGASALRVTPEQVTIDLTESDDENPKNQPALPSGPTREQREMLRSMRNKSYSWSKSENTLNRPFPPGWRPVSHSCTTLQAPVHTNNSQATTHASHRSNASNTTNMAANTNSNFSEGDELARALEEELAG</sequence>
<feature type="compositionally biased region" description="Polar residues" evidence="1">
    <location>
        <begin position="182"/>
        <end position="194"/>
    </location>
</feature>
<reference evidence="2 3" key="1">
    <citation type="submission" date="2019-06" db="EMBL/GenBank/DDBJ databases">
        <title>Wine fermentation using esterase from Monascus purpureus.</title>
        <authorList>
            <person name="Geng C."/>
            <person name="Zhang Y."/>
        </authorList>
    </citation>
    <scope>NUCLEOTIDE SEQUENCE [LARGE SCALE GENOMIC DNA]</scope>
    <source>
        <strain evidence="2">HQ1</strain>
    </source>
</reference>
<name>A0A507QPC4_MONPU</name>
<feature type="region of interest" description="Disordered" evidence="1">
    <location>
        <begin position="233"/>
        <end position="269"/>
    </location>
</feature>
<organism evidence="2 3">
    <name type="scientific">Monascus purpureus</name>
    <name type="common">Red mold</name>
    <name type="synonym">Monascus anka</name>
    <dbReference type="NCBI Taxonomy" id="5098"/>
    <lineage>
        <taxon>Eukaryota</taxon>
        <taxon>Fungi</taxon>
        <taxon>Dikarya</taxon>
        <taxon>Ascomycota</taxon>
        <taxon>Pezizomycotina</taxon>
        <taxon>Eurotiomycetes</taxon>
        <taxon>Eurotiomycetidae</taxon>
        <taxon>Eurotiales</taxon>
        <taxon>Aspergillaceae</taxon>
        <taxon>Monascus</taxon>
    </lineage>
</organism>
<evidence type="ECO:0000313" key="3">
    <source>
        <dbReference type="Proteomes" id="UP000319663"/>
    </source>
</evidence>